<organism evidence="2 3">
    <name type="scientific">Panicum virgatum</name>
    <name type="common">Blackwell switchgrass</name>
    <dbReference type="NCBI Taxonomy" id="38727"/>
    <lineage>
        <taxon>Eukaryota</taxon>
        <taxon>Viridiplantae</taxon>
        <taxon>Streptophyta</taxon>
        <taxon>Embryophyta</taxon>
        <taxon>Tracheophyta</taxon>
        <taxon>Spermatophyta</taxon>
        <taxon>Magnoliopsida</taxon>
        <taxon>Liliopsida</taxon>
        <taxon>Poales</taxon>
        <taxon>Poaceae</taxon>
        <taxon>PACMAD clade</taxon>
        <taxon>Panicoideae</taxon>
        <taxon>Panicodae</taxon>
        <taxon>Paniceae</taxon>
        <taxon>Panicinae</taxon>
        <taxon>Panicum</taxon>
        <taxon>Panicum sect. Hiantes</taxon>
    </lineage>
</organism>
<feature type="compositionally biased region" description="Pro residues" evidence="1">
    <location>
        <begin position="198"/>
        <end position="230"/>
    </location>
</feature>
<feature type="region of interest" description="Disordered" evidence="1">
    <location>
        <begin position="179"/>
        <end position="289"/>
    </location>
</feature>
<evidence type="ECO:0000313" key="2">
    <source>
        <dbReference type="EMBL" id="KAG2594366.1"/>
    </source>
</evidence>
<sequence length="289" mass="32361">MFPARRMASPSATSPEVSPASRPVGSPPAGVSPAEVAPPGPPPWRVGLPGAPTSDTSCSSPPVRSYPPITRHLVRAETLDQVEGGGREDRFQREEEQIEEHFGQLWAIPSPTARPRVPPTPNSRGVLVWIRKELVQSKAFGADDCYPVLRSDRFEGPPTRISFSRDLWAQKTGRSTYAEILRRRPMTEREKGRWVWQPQPPPKRYQGFPRPPPNRPAPPPLQPQQQPPQPRQDQGRGGPPQFHPNQRQGQQPPANRAPQPQPPPLQATRRQPPQRQQKVPIAAFCWDLH</sequence>
<dbReference type="GO" id="GO:0005884">
    <property type="term" value="C:actin filament"/>
    <property type="evidence" value="ECO:0007669"/>
    <property type="project" value="TreeGrafter"/>
</dbReference>
<proteinExistence type="predicted"/>
<feature type="compositionally biased region" description="Low complexity" evidence="1">
    <location>
        <begin position="266"/>
        <end position="277"/>
    </location>
</feature>
<dbReference type="PRINTS" id="PR01217">
    <property type="entry name" value="PRICHEXTENSN"/>
</dbReference>
<dbReference type="AlphaFoldDB" id="A0A8T0SCJ1"/>
<comment type="caution">
    <text evidence="2">The sequence shown here is derived from an EMBL/GenBank/DDBJ whole genome shotgun (WGS) entry which is preliminary data.</text>
</comment>
<evidence type="ECO:0000256" key="1">
    <source>
        <dbReference type="SAM" id="MobiDB-lite"/>
    </source>
</evidence>
<dbReference type="PANTHER" id="PTHR45691:SF6">
    <property type="entry name" value="PROTEIN DIAPHANOUS"/>
    <property type="match status" value="1"/>
</dbReference>
<name>A0A8T0SCJ1_PANVG</name>
<gene>
    <name evidence="2" type="ORF">PVAP13_5NG627600</name>
</gene>
<dbReference type="PANTHER" id="PTHR45691">
    <property type="entry name" value="PROTEIN DIAPHANOUS"/>
    <property type="match status" value="1"/>
</dbReference>
<dbReference type="GO" id="GO:0030041">
    <property type="term" value="P:actin filament polymerization"/>
    <property type="evidence" value="ECO:0007669"/>
    <property type="project" value="TreeGrafter"/>
</dbReference>
<feature type="compositionally biased region" description="Polar residues" evidence="1">
    <location>
        <begin position="53"/>
        <end position="62"/>
    </location>
</feature>
<dbReference type="Proteomes" id="UP000823388">
    <property type="component" value="Chromosome 5N"/>
</dbReference>
<dbReference type="InterPro" id="IPR051412">
    <property type="entry name" value="Formin_Homology_Diaphanous_sf"/>
</dbReference>
<keyword evidence="3" id="KW-1185">Reference proteome</keyword>
<evidence type="ECO:0000313" key="3">
    <source>
        <dbReference type="Proteomes" id="UP000823388"/>
    </source>
</evidence>
<protein>
    <submittedName>
        <fullName evidence="2">Uncharacterized protein</fullName>
    </submittedName>
</protein>
<reference evidence="2" key="1">
    <citation type="submission" date="2020-05" db="EMBL/GenBank/DDBJ databases">
        <title>WGS assembly of Panicum virgatum.</title>
        <authorList>
            <person name="Lovell J.T."/>
            <person name="Jenkins J."/>
            <person name="Shu S."/>
            <person name="Juenger T.E."/>
            <person name="Schmutz J."/>
        </authorList>
    </citation>
    <scope>NUCLEOTIDE SEQUENCE</scope>
    <source>
        <strain evidence="2">AP13</strain>
    </source>
</reference>
<feature type="compositionally biased region" description="Low complexity" evidence="1">
    <location>
        <begin position="244"/>
        <end position="258"/>
    </location>
</feature>
<dbReference type="EMBL" id="CM029046">
    <property type="protein sequence ID" value="KAG2594366.1"/>
    <property type="molecule type" value="Genomic_DNA"/>
</dbReference>
<accession>A0A8T0SCJ1</accession>
<feature type="region of interest" description="Disordered" evidence="1">
    <location>
        <begin position="1"/>
        <end position="71"/>
    </location>
</feature>
<feature type="compositionally biased region" description="Basic and acidic residues" evidence="1">
    <location>
        <begin position="180"/>
        <end position="193"/>
    </location>
</feature>